<keyword evidence="8" id="KW-1185">Reference proteome</keyword>
<dbReference type="PANTHER" id="PTHR30126:SF77">
    <property type="entry name" value="TRANSCRIPTIONAL REGULATORY PROTEIN"/>
    <property type="match status" value="1"/>
</dbReference>
<evidence type="ECO:0000313" key="7">
    <source>
        <dbReference type="EMBL" id="UOA15822.1"/>
    </source>
</evidence>
<feature type="domain" description="HTH lysR-type" evidence="6">
    <location>
        <begin position="2"/>
        <end position="57"/>
    </location>
</feature>
<evidence type="ECO:0000256" key="1">
    <source>
        <dbReference type="ARBA" id="ARBA00009437"/>
    </source>
</evidence>
<evidence type="ECO:0000256" key="5">
    <source>
        <dbReference type="SAM" id="MobiDB-lite"/>
    </source>
</evidence>
<evidence type="ECO:0000256" key="2">
    <source>
        <dbReference type="ARBA" id="ARBA00023015"/>
    </source>
</evidence>
<dbReference type="CDD" id="cd05466">
    <property type="entry name" value="PBP2_LTTR_substrate"/>
    <property type="match status" value="1"/>
</dbReference>
<comment type="similarity">
    <text evidence="1">Belongs to the LysR transcriptional regulatory family.</text>
</comment>
<sequence>MVTLKQLEALYWIGRLGSFEAAARHLQTSQSTITRRIQDFEQVTGAALFDRTTRVPTLSRRGQEACLQAAGILESTDQLVAGLSSPEMIARRVSIGVTELSSFSWIPDFMRRVHATFPRLELDLRVGSAFKLRQMLVENELDLVVVPSALYPPGFTLETVGSLTTSFCAARGEFPQDTPLNSDLLTGTPLIAQENTLFDQVVARSPRAEGTDLGGVIVADGLLAMIALVTSNYGISVLPDFILDTAPFSAAVSRISPDLKPDPLAYVVAYSESTRSPAVLALIELIQETCRFDQFFAGIAPGEPQGLGSSPIEQGDSELGDAPKQL</sequence>
<dbReference type="PANTHER" id="PTHR30126">
    <property type="entry name" value="HTH-TYPE TRANSCRIPTIONAL REGULATOR"/>
    <property type="match status" value="1"/>
</dbReference>
<reference evidence="8" key="1">
    <citation type="journal article" date="2022" name="Microorganisms">
        <title>Beyond the ABCs#Discovery of Three New Plasmid Types in Rhodobacterales (RepQ, RepY, RepW).</title>
        <authorList>
            <person name="Freese H.M."/>
            <person name="Ringel V."/>
            <person name="Overmann J."/>
            <person name="Petersen J."/>
        </authorList>
    </citation>
    <scope>NUCLEOTIDE SEQUENCE [LARGE SCALE GENOMIC DNA]</scope>
    <source>
        <strain evidence="8">DSM 109990</strain>
    </source>
</reference>
<dbReference type="InterPro" id="IPR000847">
    <property type="entry name" value="LysR_HTH_N"/>
</dbReference>
<dbReference type="EMBL" id="CP085144">
    <property type="protein sequence ID" value="UOA15822.1"/>
    <property type="molecule type" value="Genomic_DNA"/>
</dbReference>
<protein>
    <submittedName>
        <fullName evidence="7">HTH-type transcriptional regulator MetR</fullName>
    </submittedName>
</protein>
<dbReference type="Gene3D" id="3.40.190.290">
    <property type="match status" value="1"/>
</dbReference>
<keyword evidence="2" id="KW-0805">Transcription regulation</keyword>
<dbReference type="Proteomes" id="UP000831019">
    <property type="component" value="Chromosome"/>
</dbReference>
<keyword evidence="4" id="KW-0804">Transcription</keyword>
<name>A0ABY3ZMT2_9RHOB</name>
<organism evidence="7 8">
    <name type="scientific">Sulfitobacter dubius</name>
    <dbReference type="NCBI Taxonomy" id="218673"/>
    <lineage>
        <taxon>Bacteria</taxon>
        <taxon>Pseudomonadati</taxon>
        <taxon>Pseudomonadota</taxon>
        <taxon>Alphaproteobacteria</taxon>
        <taxon>Rhodobacterales</taxon>
        <taxon>Roseobacteraceae</taxon>
        <taxon>Sulfitobacter</taxon>
    </lineage>
</organism>
<dbReference type="InterPro" id="IPR005119">
    <property type="entry name" value="LysR_subst-bd"/>
</dbReference>
<dbReference type="InterPro" id="IPR036390">
    <property type="entry name" value="WH_DNA-bd_sf"/>
</dbReference>
<evidence type="ECO:0000313" key="8">
    <source>
        <dbReference type="Proteomes" id="UP000831019"/>
    </source>
</evidence>
<evidence type="ECO:0000256" key="3">
    <source>
        <dbReference type="ARBA" id="ARBA00023125"/>
    </source>
</evidence>
<dbReference type="PROSITE" id="PS50931">
    <property type="entry name" value="HTH_LYSR"/>
    <property type="match status" value="1"/>
</dbReference>
<evidence type="ECO:0000256" key="4">
    <source>
        <dbReference type="ARBA" id="ARBA00023163"/>
    </source>
</evidence>
<proteinExistence type="inferred from homology"/>
<dbReference type="SUPFAM" id="SSF53850">
    <property type="entry name" value="Periplasmic binding protein-like II"/>
    <property type="match status" value="1"/>
</dbReference>
<accession>A0ABY3ZMT2</accession>
<dbReference type="Pfam" id="PF03466">
    <property type="entry name" value="LysR_substrate"/>
    <property type="match status" value="1"/>
</dbReference>
<dbReference type="InterPro" id="IPR036388">
    <property type="entry name" value="WH-like_DNA-bd_sf"/>
</dbReference>
<dbReference type="Gene3D" id="1.10.10.10">
    <property type="entry name" value="Winged helix-like DNA-binding domain superfamily/Winged helix DNA-binding domain"/>
    <property type="match status" value="1"/>
</dbReference>
<feature type="region of interest" description="Disordered" evidence="5">
    <location>
        <begin position="303"/>
        <end position="326"/>
    </location>
</feature>
<dbReference type="RefSeq" id="WP_093928280.1">
    <property type="nucleotide sequence ID" value="NZ_CAXAXN010000003.1"/>
</dbReference>
<dbReference type="SUPFAM" id="SSF46785">
    <property type="entry name" value="Winged helix' DNA-binding domain"/>
    <property type="match status" value="1"/>
</dbReference>
<dbReference type="Pfam" id="PF00126">
    <property type="entry name" value="HTH_1"/>
    <property type="match status" value="1"/>
</dbReference>
<keyword evidence="3" id="KW-0238">DNA-binding</keyword>
<evidence type="ECO:0000259" key="6">
    <source>
        <dbReference type="PROSITE" id="PS50931"/>
    </source>
</evidence>
<gene>
    <name evidence="7" type="primary">metR_2</name>
    <name evidence="7" type="ORF">DSM109990_02666</name>
</gene>